<dbReference type="RefSeq" id="WP_344972438.1">
    <property type="nucleotide sequence ID" value="NZ_BAAAVI010000022.1"/>
</dbReference>
<evidence type="ECO:0000256" key="4">
    <source>
        <dbReference type="SAM" id="Coils"/>
    </source>
</evidence>
<dbReference type="GO" id="GO:0005524">
    <property type="term" value="F:ATP binding"/>
    <property type="evidence" value="ECO:0007669"/>
    <property type="project" value="UniProtKB-KW"/>
</dbReference>
<accession>A0ABN3VYT3</accession>
<dbReference type="InterPro" id="IPR027417">
    <property type="entry name" value="P-loop_NTPase"/>
</dbReference>
<gene>
    <name evidence="6" type="ORF">GCM10010517_34460</name>
</gene>
<keyword evidence="7" id="KW-1185">Reference proteome</keyword>
<comment type="caution">
    <text evidence="6">The sequence shown here is derived from an EMBL/GenBank/DDBJ whole genome shotgun (WGS) entry which is preliminary data.</text>
</comment>
<comment type="similarity">
    <text evidence="1">Belongs to the SMC family. SbcC subfamily.</text>
</comment>
<reference evidence="6 7" key="1">
    <citation type="journal article" date="2019" name="Int. J. Syst. Evol. Microbiol.">
        <title>The Global Catalogue of Microorganisms (GCM) 10K type strain sequencing project: providing services to taxonomists for standard genome sequencing and annotation.</title>
        <authorList>
            <consortium name="The Broad Institute Genomics Platform"/>
            <consortium name="The Broad Institute Genome Sequencing Center for Infectious Disease"/>
            <person name="Wu L."/>
            <person name="Ma J."/>
        </authorList>
    </citation>
    <scope>NUCLEOTIDE SEQUENCE [LARGE SCALE GENOMIC DNA]</scope>
    <source>
        <strain evidence="6 7">JCM 6242</strain>
    </source>
</reference>
<dbReference type="PANTHER" id="PTHR32114:SF2">
    <property type="entry name" value="ABC TRANSPORTER ABCH.3"/>
    <property type="match status" value="1"/>
</dbReference>
<dbReference type="Pfam" id="PF02463">
    <property type="entry name" value="SMC_N"/>
    <property type="match status" value="1"/>
</dbReference>
<name>A0ABN3VYT3_9ACTN</name>
<feature type="domain" description="RecF/RecN/SMC N-terminal" evidence="5">
    <location>
        <begin position="50"/>
        <end position="626"/>
    </location>
</feature>
<keyword evidence="6" id="KW-0067">ATP-binding</keyword>
<dbReference type="PANTHER" id="PTHR32114">
    <property type="entry name" value="ABC TRANSPORTER ABCH.3"/>
    <property type="match status" value="1"/>
</dbReference>
<keyword evidence="6" id="KW-0547">Nucleotide-binding</keyword>
<evidence type="ECO:0000256" key="1">
    <source>
        <dbReference type="ARBA" id="ARBA00006930"/>
    </source>
</evidence>
<dbReference type="Proteomes" id="UP001500831">
    <property type="component" value="Unassembled WGS sequence"/>
</dbReference>
<protein>
    <recommendedName>
        <fullName evidence="3">Nuclease SbcCD subunit C</fullName>
    </recommendedName>
</protein>
<proteinExistence type="inferred from homology"/>
<dbReference type="Gene3D" id="3.40.50.300">
    <property type="entry name" value="P-loop containing nucleotide triphosphate hydrolases"/>
    <property type="match status" value="2"/>
</dbReference>
<dbReference type="EMBL" id="BAAAVI010000022">
    <property type="protein sequence ID" value="GAA2873870.1"/>
    <property type="molecule type" value="Genomic_DNA"/>
</dbReference>
<evidence type="ECO:0000259" key="5">
    <source>
        <dbReference type="Pfam" id="PF02463"/>
    </source>
</evidence>
<evidence type="ECO:0000256" key="2">
    <source>
        <dbReference type="ARBA" id="ARBA00011322"/>
    </source>
</evidence>
<organism evidence="6 7">
    <name type="scientific">Streptosporangium fragile</name>
    <dbReference type="NCBI Taxonomy" id="46186"/>
    <lineage>
        <taxon>Bacteria</taxon>
        <taxon>Bacillati</taxon>
        <taxon>Actinomycetota</taxon>
        <taxon>Actinomycetes</taxon>
        <taxon>Streptosporangiales</taxon>
        <taxon>Streptosporangiaceae</taxon>
        <taxon>Streptosporangium</taxon>
    </lineage>
</organism>
<evidence type="ECO:0000256" key="3">
    <source>
        <dbReference type="ARBA" id="ARBA00013368"/>
    </source>
</evidence>
<dbReference type="SUPFAM" id="SSF52540">
    <property type="entry name" value="P-loop containing nucleoside triphosphate hydrolases"/>
    <property type="match status" value="1"/>
</dbReference>
<sequence>MSSSPAHVTLHDAVKARLAGSGLPAEARDLVLAALGEPPPAASGSPTGIYLRAVTVAGFRGIGRPARLQLPQGNGLVVVTGRNGSGKSSFAEAVEMALTGRNSRWNARSQVWTSSFRNLHSGTRPEIEVELLVSGESGPTVVRREWTGTRVEDSAATVRRPGREPAPLDTLNLDHALAAYRPFLPYAELGSALDKPSDLYDKVSGILGLGPLAEACAALRDQKNALGKKVTSSRQALAPLLGALATVDDPRARAAHAELSGRDPDLSAVEALTVGDGAQAELRDLRRVAEITGPDAQAVREAAERMRAASHALEEVRRGSAEDARERAELLDRALAHHLRHRDDPACPVCETPDRLDDAWAARARAEVTRLRRKAADADAARAEARAAWAAARRLIGDPPTGLPEPLAASWREWLACRESADVRRFTEAGLRLAEECRVSRDEAVKRLADQDGRWTELAGAVAAWCRDAREAAAARGRLPLVRAADAWLHEVHADLRAARMAAQGQDARMYWAIMRRQSNVSLGEIRLAGTRTQRKVELDVTVDEVPGAALGVMSQGELHALALSLFLPRALADESPFRFLVIDDPVQSMDPGKVDGLAQVLETVAEFRQVVVFTHDTRLTEAIRRLRIRATILEVTRRERSEVEVRVSDDPVERALKDARSVVGDPRLPAGVAPDVLPGLCRVALEGAFVEVARRRLLTADADHDAVERRIAEARRSSEIAAVALGVEPGEVVGWLNRTIGPWAGSVFHACNRGAHDQGGFEAVFRGTGKDPIEYVTKLVRRLREVN</sequence>
<feature type="coiled-coil region" evidence="4">
    <location>
        <begin position="361"/>
        <end position="388"/>
    </location>
</feature>
<evidence type="ECO:0000313" key="7">
    <source>
        <dbReference type="Proteomes" id="UP001500831"/>
    </source>
</evidence>
<keyword evidence="4" id="KW-0175">Coiled coil</keyword>
<dbReference type="InterPro" id="IPR003395">
    <property type="entry name" value="RecF/RecN/SMC_N"/>
</dbReference>
<evidence type="ECO:0000313" key="6">
    <source>
        <dbReference type="EMBL" id="GAA2873870.1"/>
    </source>
</evidence>
<comment type="subunit">
    <text evidence="2">Heterodimer of SbcC and SbcD.</text>
</comment>